<proteinExistence type="inferred from homology"/>
<dbReference type="InterPro" id="IPR014762">
    <property type="entry name" value="DNA_mismatch_repair_CS"/>
</dbReference>
<sequence>MGKIQELSPELINQIAAGEVIESAHSVVKELMENSMDAGATQVDIESKDGGLSLLRITDNGSGIAPEDLEPALKRHATSKIRDYRDLESVLSYGFRGEALASIASVSRLTLESGTKDQKTAWKIRSTGGTISDREEIPGFTGTKILVEELFFNTPVRRKFLKSIRSEDKKIRDRVTTQALAREDVRFRLFQDGKEVFVLPSRENKKDRIIDLFGENFRDHLLEVSLERGGIKATGYISDPDFYKSNRTGQFIFINGRPIEIKYSSVLLKKAYDELLPPNGHPYCFLFFDIDPSRVDVNVHPAKKEIRFLDEEGFNGFFLTLIQKELRSSTPVSFLELKKRLLRPTPDTFKTSSLYQAHSSSSSSRAQDSPLLSRELFNEIPRQEGFDLERMGPGASLSALTDERVKHSSFVPKKHFGVLFETFILAEAEDGFYIIDQHTAHERIRYEEVLRKLEKKNYGIQPLLTPIRIDVSKQEQEDILNRSKEYEEVGIHLDPLGEDSVVLREIPAYMEPGEEKEIILDFLNRTEGKETTEPELYDLMAKCVACRSAIKKGDQLSDPILAEILNRLSYCENPSRCPHGRPTLVKLSRDDLERMFHRK</sequence>
<dbReference type="InterPro" id="IPR014721">
    <property type="entry name" value="Ribsml_uS5_D2-typ_fold_subgr"/>
</dbReference>
<dbReference type="CDD" id="cd16926">
    <property type="entry name" value="HATPase_MutL-MLH-PMS-like"/>
    <property type="match status" value="1"/>
</dbReference>
<dbReference type="InterPro" id="IPR042120">
    <property type="entry name" value="MutL_C_dimsub"/>
</dbReference>
<evidence type="ECO:0000256" key="4">
    <source>
        <dbReference type="ARBA" id="ARBA00023204"/>
    </source>
</evidence>
<gene>
    <name evidence="5 8" type="primary">mutL</name>
    <name evidence="8" type="ORF">EHQ83_08015</name>
</gene>
<dbReference type="InterPro" id="IPR038973">
    <property type="entry name" value="MutL/Mlh/Pms-like"/>
</dbReference>
<dbReference type="PROSITE" id="PS00058">
    <property type="entry name" value="DNA_MISMATCH_REPAIR_1"/>
    <property type="match status" value="1"/>
</dbReference>
<keyword evidence="8" id="KW-0540">Nuclease</keyword>
<dbReference type="RefSeq" id="WP_135569104.1">
    <property type="nucleotide sequence ID" value="NZ_RQGK01000056.1"/>
</dbReference>
<dbReference type="CDD" id="cd00782">
    <property type="entry name" value="MutL_Trans"/>
    <property type="match status" value="1"/>
</dbReference>
<dbReference type="InterPro" id="IPR042121">
    <property type="entry name" value="MutL_C_regsub"/>
</dbReference>
<dbReference type="GO" id="GO:0004519">
    <property type="term" value="F:endonuclease activity"/>
    <property type="evidence" value="ECO:0007669"/>
    <property type="project" value="UniProtKB-KW"/>
</dbReference>
<evidence type="ECO:0000259" key="7">
    <source>
        <dbReference type="SMART" id="SM01340"/>
    </source>
</evidence>
<dbReference type="AlphaFoldDB" id="A0A6N4QFQ3"/>
<name>A0A6N4QFQ3_9LEPT</name>
<dbReference type="Pfam" id="PF13589">
    <property type="entry name" value="HATPase_c_3"/>
    <property type="match status" value="1"/>
</dbReference>
<dbReference type="GO" id="GO:0140664">
    <property type="term" value="F:ATP-dependent DNA damage sensor activity"/>
    <property type="evidence" value="ECO:0007669"/>
    <property type="project" value="InterPro"/>
</dbReference>
<accession>A0A6N4QFQ3</accession>
<dbReference type="PANTHER" id="PTHR10073">
    <property type="entry name" value="DNA MISMATCH REPAIR PROTEIN MLH, PMS, MUTL"/>
    <property type="match status" value="1"/>
</dbReference>
<evidence type="ECO:0000256" key="3">
    <source>
        <dbReference type="ARBA" id="ARBA00022763"/>
    </source>
</evidence>
<dbReference type="NCBIfam" id="TIGR00585">
    <property type="entry name" value="mutl"/>
    <property type="match status" value="1"/>
</dbReference>
<dbReference type="GO" id="GO:0032300">
    <property type="term" value="C:mismatch repair complex"/>
    <property type="evidence" value="ECO:0007669"/>
    <property type="project" value="InterPro"/>
</dbReference>
<dbReference type="InterPro" id="IPR020568">
    <property type="entry name" value="Ribosomal_Su5_D2-typ_SF"/>
</dbReference>
<feature type="domain" description="DNA mismatch repair protein S5" evidence="7">
    <location>
        <begin position="209"/>
        <end position="327"/>
    </location>
</feature>
<dbReference type="GO" id="GO:0005524">
    <property type="term" value="F:ATP binding"/>
    <property type="evidence" value="ECO:0007669"/>
    <property type="project" value="InterPro"/>
</dbReference>
<dbReference type="Gene3D" id="3.30.565.10">
    <property type="entry name" value="Histidine kinase-like ATPase, C-terminal domain"/>
    <property type="match status" value="1"/>
</dbReference>
<dbReference type="InterPro" id="IPR036890">
    <property type="entry name" value="HATPase_C_sf"/>
</dbReference>
<reference evidence="8 9" key="1">
    <citation type="journal article" date="2019" name="PLoS Negl. Trop. Dis.">
        <title>Revisiting the worldwide diversity of Leptospira species in the environment.</title>
        <authorList>
            <person name="Vincent A.T."/>
            <person name="Schiettekatte O."/>
            <person name="Bourhy P."/>
            <person name="Veyrier F.J."/>
            <person name="Picardeau M."/>
        </authorList>
    </citation>
    <scope>NUCLEOTIDE SEQUENCE [LARGE SCALE GENOMIC DNA]</scope>
    <source>
        <strain evidence="8 9">201702445</strain>
    </source>
</reference>
<evidence type="ECO:0000256" key="2">
    <source>
        <dbReference type="ARBA" id="ARBA00021975"/>
    </source>
</evidence>
<dbReference type="Gene3D" id="3.30.1540.20">
    <property type="entry name" value="MutL, C-terminal domain, dimerisation subdomain"/>
    <property type="match status" value="1"/>
</dbReference>
<dbReference type="EMBL" id="RQGM01000029">
    <property type="protein sequence ID" value="TGL85463.1"/>
    <property type="molecule type" value="Genomic_DNA"/>
</dbReference>
<comment type="caution">
    <text evidence="8">The sequence shown here is derived from an EMBL/GenBank/DDBJ whole genome shotgun (WGS) entry which is preliminary data.</text>
</comment>
<dbReference type="GO" id="GO:0016887">
    <property type="term" value="F:ATP hydrolysis activity"/>
    <property type="evidence" value="ECO:0007669"/>
    <property type="project" value="InterPro"/>
</dbReference>
<evidence type="ECO:0000259" key="6">
    <source>
        <dbReference type="SMART" id="SM00853"/>
    </source>
</evidence>
<feature type="domain" description="MutL C-terminal dimerisation" evidence="6">
    <location>
        <begin position="415"/>
        <end position="556"/>
    </location>
</feature>
<dbReference type="InterPro" id="IPR013507">
    <property type="entry name" value="DNA_mismatch_S5_2-like"/>
</dbReference>
<organism evidence="8 9">
    <name type="scientific">Leptospira yasudae</name>
    <dbReference type="NCBI Taxonomy" id="2202201"/>
    <lineage>
        <taxon>Bacteria</taxon>
        <taxon>Pseudomonadati</taxon>
        <taxon>Spirochaetota</taxon>
        <taxon>Spirochaetia</taxon>
        <taxon>Leptospirales</taxon>
        <taxon>Leptospiraceae</taxon>
        <taxon>Leptospira</taxon>
    </lineage>
</organism>
<dbReference type="InterPro" id="IPR002099">
    <property type="entry name" value="MutL/Mlh/PMS"/>
</dbReference>
<evidence type="ECO:0000313" key="8">
    <source>
        <dbReference type="EMBL" id="TGL85463.1"/>
    </source>
</evidence>
<dbReference type="SUPFAM" id="SSF54211">
    <property type="entry name" value="Ribosomal protein S5 domain 2-like"/>
    <property type="match status" value="1"/>
</dbReference>
<comment type="function">
    <text evidence="5">This protein is involved in the repair of mismatches in DNA. It is required for dam-dependent methyl-directed DNA mismatch repair. May act as a 'molecular matchmaker', a protein that promotes the formation of a stable complex between two or more DNA-binding proteins in an ATP-dependent manner without itself being part of a final effector complex.</text>
</comment>
<dbReference type="InterPro" id="IPR014790">
    <property type="entry name" value="MutL_C"/>
</dbReference>
<dbReference type="GO" id="GO:0006298">
    <property type="term" value="P:mismatch repair"/>
    <property type="evidence" value="ECO:0007669"/>
    <property type="project" value="UniProtKB-UniRule"/>
</dbReference>
<dbReference type="SUPFAM" id="SSF118116">
    <property type="entry name" value="DNA mismatch repair protein MutL"/>
    <property type="match status" value="1"/>
</dbReference>
<dbReference type="InterPro" id="IPR020667">
    <property type="entry name" value="DNA_mismatch_repair_MutL"/>
</dbReference>
<comment type="similarity">
    <text evidence="1 5">Belongs to the DNA mismatch repair MutL/HexB family.</text>
</comment>
<keyword evidence="8" id="KW-0255">Endonuclease</keyword>
<dbReference type="Gene3D" id="3.30.1370.100">
    <property type="entry name" value="MutL, C-terminal domain, regulatory subdomain"/>
    <property type="match status" value="1"/>
</dbReference>
<protein>
    <recommendedName>
        <fullName evidence="2 5">DNA mismatch repair protein MutL</fullName>
    </recommendedName>
</protein>
<dbReference type="SMART" id="SM00853">
    <property type="entry name" value="MutL_C"/>
    <property type="match status" value="1"/>
</dbReference>
<dbReference type="Pfam" id="PF01119">
    <property type="entry name" value="DNA_mis_repair"/>
    <property type="match status" value="1"/>
</dbReference>
<keyword evidence="3 5" id="KW-0227">DNA damage</keyword>
<dbReference type="InterPro" id="IPR037198">
    <property type="entry name" value="MutL_C_sf"/>
</dbReference>
<dbReference type="Pfam" id="PF08676">
    <property type="entry name" value="MutL_C"/>
    <property type="match status" value="1"/>
</dbReference>
<dbReference type="PANTHER" id="PTHR10073:SF12">
    <property type="entry name" value="DNA MISMATCH REPAIR PROTEIN MLH1"/>
    <property type="match status" value="1"/>
</dbReference>
<dbReference type="FunFam" id="3.30.565.10:FF:000003">
    <property type="entry name" value="DNA mismatch repair endonuclease MutL"/>
    <property type="match status" value="1"/>
</dbReference>
<evidence type="ECO:0000256" key="1">
    <source>
        <dbReference type="ARBA" id="ARBA00006082"/>
    </source>
</evidence>
<evidence type="ECO:0000256" key="5">
    <source>
        <dbReference type="HAMAP-Rule" id="MF_00149"/>
    </source>
</evidence>
<dbReference type="GO" id="GO:0030983">
    <property type="term" value="F:mismatched DNA binding"/>
    <property type="evidence" value="ECO:0007669"/>
    <property type="project" value="InterPro"/>
</dbReference>
<dbReference type="Gene3D" id="3.30.230.10">
    <property type="match status" value="1"/>
</dbReference>
<dbReference type="SMART" id="SM01340">
    <property type="entry name" value="DNA_mis_repair"/>
    <property type="match status" value="1"/>
</dbReference>
<dbReference type="HAMAP" id="MF_00149">
    <property type="entry name" value="DNA_mis_repair"/>
    <property type="match status" value="1"/>
</dbReference>
<keyword evidence="4 5" id="KW-0234">DNA repair</keyword>
<evidence type="ECO:0000313" key="9">
    <source>
        <dbReference type="Proteomes" id="UP000297613"/>
    </source>
</evidence>
<dbReference type="Proteomes" id="UP000297613">
    <property type="component" value="Unassembled WGS sequence"/>
</dbReference>
<dbReference type="SUPFAM" id="SSF55874">
    <property type="entry name" value="ATPase domain of HSP90 chaperone/DNA topoisomerase II/histidine kinase"/>
    <property type="match status" value="1"/>
</dbReference>
<keyword evidence="8" id="KW-0378">Hydrolase</keyword>